<dbReference type="InterPro" id="IPR036691">
    <property type="entry name" value="Endo/exonu/phosph_ase_sf"/>
</dbReference>
<proteinExistence type="predicted"/>
<accession>A0A9P0KS18</accession>
<reference evidence="1" key="1">
    <citation type="submission" date="2022-03" db="EMBL/GenBank/DDBJ databases">
        <authorList>
            <person name="Sayadi A."/>
        </authorList>
    </citation>
    <scope>NUCLEOTIDE SEQUENCE</scope>
</reference>
<dbReference type="SUPFAM" id="SSF56219">
    <property type="entry name" value="DNase I-like"/>
    <property type="match status" value="1"/>
</dbReference>
<dbReference type="EMBL" id="CAKOFQ010006856">
    <property type="protein sequence ID" value="CAH1977267.1"/>
    <property type="molecule type" value="Genomic_DNA"/>
</dbReference>
<evidence type="ECO:0000313" key="2">
    <source>
        <dbReference type="Proteomes" id="UP001152888"/>
    </source>
</evidence>
<dbReference type="Gene3D" id="3.60.10.10">
    <property type="entry name" value="Endonuclease/exonuclease/phosphatase"/>
    <property type="match status" value="1"/>
</dbReference>
<sequence>MLAADYEVICLTETWLKSGVFNNELFTDSYNLYRRDQETTSSNKKDGGGVLIAVKKTLESRRCQQLESDAKHVWISVGPKNSETVFIYCGLFYSLYDV</sequence>
<dbReference type="AlphaFoldDB" id="A0A9P0KS18"/>
<dbReference type="Proteomes" id="UP001152888">
    <property type="component" value="Unassembled WGS sequence"/>
</dbReference>
<gene>
    <name evidence="1" type="ORF">ACAOBT_LOCUS12560</name>
</gene>
<organism evidence="1 2">
    <name type="scientific">Acanthoscelides obtectus</name>
    <name type="common">Bean weevil</name>
    <name type="synonym">Bruchus obtectus</name>
    <dbReference type="NCBI Taxonomy" id="200917"/>
    <lineage>
        <taxon>Eukaryota</taxon>
        <taxon>Metazoa</taxon>
        <taxon>Ecdysozoa</taxon>
        <taxon>Arthropoda</taxon>
        <taxon>Hexapoda</taxon>
        <taxon>Insecta</taxon>
        <taxon>Pterygota</taxon>
        <taxon>Neoptera</taxon>
        <taxon>Endopterygota</taxon>
        <taxon>Coleoptera</taxon>
        <taxon>Polyphaga</taxon>
        <taxon>Cucujiformia</taxon>
        <taxon>Chrysomeloidea</taxon>
        <taxon>Chrysomelidae</taxon>
        <taxon>Bruchinae</taxon>
        <taxon>Bruchini</taxon>
        <taxon>Acanthoscelides</taxon>
    </lineage>
</organism>
<protein>
    <submittedName>
        <fullName evidence="1">Uncharacterized protein</fullName>
    </submittedName>
</protein>
<evidence type="ECO:0000313" key="1">
    <source>
        <dbReference type="EMBL" id="CAH1977267.1"/>
    </source>
</evidence>
<keyword evidence="2" id="KW-1185">Reference proteome</keyword>
<name>A0A9P0KS18_ACAOB</name>
<comment type="caution">
    <text evidence="1">The sequence shown here is derived from an EMBL/GenBank/DDBJ whole genome shotgun (WGS) entry which is preliminary data.</text>
</comment>
<dbReference type="OrthoDB" id="6780760at2759"/>